<protein>
    <recommendedName>
        <fullName evidence="3">WRKY transcription factor 19</fullName>
    </recommendedName>
</protein>
<evidence type="ECO:0008006" key="3">
    <source>
        <dbReference type="Google" id="ProtNLM"/>
    </source>
</evidence>
<comment type="caution">
    <text evidence="1">The sequence shown here is derived from an EMBL/GenBank/DDBJ whole genome shotgun (WGS) entry which is preliminary data.</text>
</comment>
<accession>A0A1V9ZNT7</accession>
<keyword evidence="2" id="KW-1185">Reference proteome</keyword>
<proteinExistence type="predicted"/>
<dbReference type="AlphaFoldDB" id="A0A1V9ZNT7"/>
<evidence type="ECO:0000313" key="2">
    <source>
        <dbReference type="Proteomes" id="UP000243217"/>
    </source>
</evidence>
<sequence>MSITCCFVECTKPPMPGLTKCHSHKNKIKCSIDGCENQVYARYLCVRHGGKKQCNKPGCTEVARGGSYCVEHGGVIVKRYCTEPGCKRQAHARYKCVRHGGGRTCKLQGCDLHARASGYCHRHTTRNECCHASCHNKRHGSLYCKIHQPLLVKSEPMDMDLQHQINTMDNVFVELFDIALHQESETLHHVDPIDHSILSLLCDSLACPKVPTCLSAPKDHTFSISMSSPCCFADCMKPAMLGSVKCISHKNKIKCSIAGCPNQVYARYLCVRHGGKKICQSSGCQNFARGGSYCIEHGGVAVKRYCTELGCHRQAHARHKCVRHGGGRQCKVNDCGLQARSNGICERHSKTHVLEEMMRNQIPRESTEAIEEWIWRLCQSVSPMPFTTTSCIEHTQDLLSVLVFFTLVDKLKMLCSFADCNREVIPGSTKCMTHKNKLKCSFEGCTNQVYARYLCVRHGGKKQCSMPSCQASVSRGSFCPEHGGGSVKRFCSIEGCRSQAHARGKCVRHGGGRECTQKGCSLYARVGGYCRRHATNQCQELQSKNEANTSPEREMEQERSFSLQLSLEAIDAAILNLLCKTLEQQLHPFLNYNTPIDHPTCSFENCHKPVLFGLTKCQSHKNKIKCSIEGCTKQVYARYLCIRHGGRKRCEYDGCHAFAKRFCSEPGCKRQAHARYKCVRHGGGRQCKVNGCDVHARTNGYCRRHSPDKTHCKSPTSVSMQEPVTTDEECSLSSLVDLVMQDHWVQNEFSCVDDIDHSILTHKNKLKCSIDGCQNQVYARYLCVRHGGKKQCNIQGCRAFASGGNSCTEHGGVVVKRFCTEPGFVKRFCIEEGCKRQAHARFRCVRHGGGRCELHARTNGYCHRHSSRSNCMAQGCNKLQQIGCYCRNHNNVLKKAHAEMSIKLELLEIEPATSPAWTMPLDRIDRSILNSLCDSRLILIQILGITRQ</sequence>
<organism evidence="1 2">
    <name type="scientific">Thraustotheca clavata</name>
    <dbReference type="NCBI Taxonomy" id="74557"/>
    <lineage>
        <taxon>Eukaryota</taxon>
        <taxon>Sar</taxon>
        <taxon>Stramenopiles</taxon>
        <taxon>Oomycota</taxon>
        <taxon>Saprolegniomycetes</taxon>
        <taxon>Saprolegniales</taxon>
        <taxon>Achlyaceae</taxon>
        <taxon>Thraustotheca</taxon>
    </lineage>
</organism>
<dbReference type="OrthoDB" id="10487078at2759"/>
<dbReference type="Proteomes" id="UP000243217">
    <property type="component" value="Unassembled WGS sequence"/>
</dbReference>
<reference evidence="1 2" key="1">
    <citation type="journal article" date="2014" name="Genome Biol. Evol.">
        <title>The secreted proteins of Achlya hypogyna and Thraustotheca clavata identify the ancestral oomycete secretome and reveal gene acquisitions by horizontal gene transfer.</title>
        <authorList>
            <person name="Misner I."/>
            <person name="Blouin N."/>
            <person name="Leonard G."/>
            <person name="Richards T.A."/>
            <person name="Lane C.E."/>
        </authorList>
    </citation>
    <scope>NUCLEOTIDE SEQUENCE [LARGE SCALE GENOMIC DNA]</scope>
    <source>
        <strain evidence="1 2">ATCC 34112</strain>
    </source>
</reference>
<dbReference type="EMBL" id="JNBS01001792">
    <property type="protein sequence ID" value="OQR99657.1"/>
    <property type="molecule type" value="Genomic_DNA"/>
</dbReference>
<dbReference type="PANTHER" id="PTHR31827">
    <property type="entry name" value="EMB|CAB89363.1"/>
    <property type="match status" value="1"/>
</dbReference>
<gene>
    <name evidence="1" type="ORF">THRCLA_21804</name>
</gene>
<evidence type="ECO:0000313" key="1">
    <source>
        <dbReference type="EMBL" id="OQR99657.1"/>
    </source>
</evidence>
<dbReference type="PANTHER" id="PTHR31827:SF1">
    <property type="entry name" value="EMB|CAB89363.1"/>
    <property type="match status" value="1"/>
</dbReference>
<name>A0A1V9ZNT7_9STRA</name>